<evidence type="ECO:0000259" key="7">
    <source>
        <dbReference type="Pfam" id="PF12698"/>
    </source>
</evidence>
<dbReference type="GO" id="GO:0140359">
    <property type="term" value="F:ABC-type transporter activity"/>
    <property type="evidence" value="ECO:0007669"/>
    <property type="project" value="InterPro"/>
</dbReference>
<feature type="transmembrane region" description="Helical" evidence="6">
    <location>
        <begin position="281"/>
        <end position="307"/>
    </location>
</feature>
<feature type="transmembrane region" description="Helical" evidence="6">
    <location>
        <begin position="328"/>
        <end position="349"/>
    </location>
</feature>
<feature type="transmembrane region" description="Helical" evidence="6">
    <location>
        <begin position="48"/>
        <end position="70"/>
    </location>
</feature>
<comment type="subcellular location">
    <subcellularLocation>
        <location evidence="1">Membrane</location>
        <topology evidence="1">Multi-pass membrane protein</topology>
    </subcellularLocation>
</comment>
<evidence type="ECO:0000256" key="2">
    <source>
        <dbReference type="ARBA" id="ARBA00022692"/>
    </source>
</evidence>
<dbReference type="GO" id="GO:0016020">
    <property type="term" value="C:membrane"/>
    <property type="evidence" value="ECO:0007669"/>
    <property type="project" value="UniProtKB-SubCell"/>
</dbReference>
<reference evidence="8" key="1">
    <citation type="submission" date="2024-05" db="EMBL/GenBank/DDBJ databases">
        <title>Herbiconiux sp. A18JL235.</title>
        <authorList>
            <person name="Zhang G."/>
        </authorList>
    </citation>
    <scope>NUCLEOTIDE SEQUENCE</scope>
    <source>
        <strain evidence="8">A18JL235</strain>
    </source>
</reference>
<evidence type="ECO:0000256" key="1">
    <source>
        <dbReference type="ARBA" id="ARBA00004141"/>
    </source>
</evidence>
<feature type="domain" description="ABC-2 type transporter transmembrane" evidence="7">
    <location>
        <begin position="55"/>
        <end position="387"/>
    </location>
</feature>
<feature type="compositionally biased region" description="Basic and acidic residues" evidence="5">
    <location>
        <begin position="8"/>
        <end position="20"/>
    </location>
</feature>
<feature type="transmembrane region" description="Helical" evidence="6">
    <location>
        <begin position="249"/>
        <end position="269"/>
    </location>
</feature>
<feature type="transmembrane region" description="Helical" evidence="6">
    <location>
        <begin position="369"/>
        <end position="392"/>
    </location>
</feature>
<gene>
    <name evidence="8" type="ORF">ABFY20_00570</name>
</gene>
<evidence type="ECO:0000256" key="4">
    <source>
        <dbReference type="ARBA" id="ARBA00023136"/>
    </source>
</evidence>
<evidence type="ECO:0000256" key="5">
    <source>
        <dbReference type="SAM" id="MobiDB-lite"/>
    </source>
</evidence>
<dbReference type="AlphaFoldDB" id="A0AB39BGP1"/>
<dbReference type="EMBL" id="CP162511">
    <property type="protein sequence ID" value="XDI05614.1"/>
    <property type="molecule type" value="Genomic_DNA"/>
</dbReference>
<name>A0AB39BGP1_9MICO</name>
<accession>A0AB39BGP1</accession>
<protein>
    <submittedName>
        <fullName evidence="8">ABC transporter permease</fullName>
    </submittedName>
</protein>
<evidence type="ECO:0000313" key="8">
    <source>
        <dbReference type="EMBL" id="XDI05614.1"/>
    </source>
</evidence>
<dbReference type="PANTHER" id="PTHR43471:SF3">
    <property type="entry name" value="ABC TRANSPORTER PERMEASE PROTEIN NATB"/>
    <property type="match status" value="1"/>
</dbReference>
<dbReference type="PANTHER" id="PTHR43471">
    <property type="entry name" value="ABC TRANSPORTER PERMEASE"/>
    <property type="match status" value="1"/>
</dbReference>
<proteinExistence type="predicted"/>
<evidence type="ECO:0000256" key="6">
    <source>
        <dbReference type="SAM" id="Phobius"/>
    </source>
</evidence>
<dbReference type="RefSeq" id="WP_368497997.1">
    <property type="nucleotide sequence ID" value="NZ_CP162511.1"/>
</dbReference>
<organism evidence="8">
    <name type="scientific">Herbiconiux sp. A18JL235</name>
    <dbReference type="NCBI Taxonomy" id="3152363"/>
    <lineage>
        <taxon>Bacteria</taxon>
        <taxon>Bacillati</taxon>
        <taxon>Actinomycetota</taxon>
        <taxon>Actinomycetes</taxon>
        <taxon>Micrococcales</taxon>
        <taxon>Microbacteriaceae</taxon>
        <taxon>Herbiconiux</taxon>
    </lineage>
</organism>
<dbReference type="Pfam" id="PF12698">
    <property type="entry name" value="ABC2_membrane_3"/>
    <property type="match status" value="1"/>
</dbReference>
<keyword evidence="2 6" id="KW-0812">Transmembrane</keyword>
<dbReference type="InterPro" id="IPR013525">
    <property type="entry name" value="ABC2_TM"/>
</dbReference>
<feature type="region of interest" description="Disordered" evidence="5">
    <location>
        <begin position="1"/>
        <end position="29"/>
    </location>
</feature>
<feature type="compositionally biased region" description="Low complexity" evidence="5">
    <location>
        <begin position="130"/>
        <end position="148"/>
    </location>
</feature>
<feature type="transmembrane region" description="Helical" evidence="6">
    <location>
        <begin position="190"/>
        <end position="215"/>
    </location>
</feature>
<keyword evidence="3 6" id="KW-1133">Transmembrane helix</keyword>
<keyword evidence="4 6" id="KW-0472">Membrane</keyword>
<evidence type="ECO:0000256" key="3">
    <source>
        <dbReference type="ARBA" id="ARBA00022989"/>
    </source>
</evidence>
<feature type="region of interest" description="Disordered" evidence="5">
    <location>
        <begin position="124"/>
        <end position="148"/>
    </location>
</feature>
<sequence>MSTATPARRADAATPRDPRAGRPKRPSVAQGTWLVAQREISMRLRSKAFLVSTGILMLAILASIVIGGIVGATMSAPKVAVVSGTASVTESAAAAGALEVTTADSPEAAAALVEDGTVEAAIVPTGSVKGGTPPTGTEATGGTSASATPASGTLDYDIVALDSAPTSLVQLLSVSPQVVLLDPSDDGDWFLTYIVGIAFGVVFFMSAVTFGTTIAQSVVEEKQTRVVEILLSTISARELMAGKVVGNSILAFGQIAIIAAISALGLTITGQSGLLGLLGPAIAWFVVFFVFGFVLIAALFAATAALVSRQEDVASVTSPVTMLVMIPYFLVIFFNSNELVMGIMSYVPFSAPIGMPLRLFLGDAAWWEPLVSLVILLATTAVVVLIGSRIYANSLLRTGARVKLLDALRG</sequence>